<dbReference type="NCBIfam" id="TIGR00099">
    <property type="entry name" value="Cof-subfamily"/>
    <property type="match status" value="1"/>
</dbReference>
<dbReference type="InterPro" id="IPR023214">
    <property type="entry name" value="HAD_sf"/>
</dbReference>
<dbReference type="PANTHER" id="PTHR10000:SF8">
    <property type="entry name" value="HAD SUPERFAMILY HYDROLASE-LIKE, TYPE 3"/>
    <property type="match status" value="1"/>
</dbReference>
<dbReference type="PANTHER" id="PTHR10000">
    <property type="entry name" value="PHOSPHOSERINE PHOSPHATASE"/>
    <property type="match status" value="1"/>
</dbReference>
<dbReference type="EMBL" id="FJNE01000005">
    <property type="protein sequence ID" value="CZQ95656.1"/>
    <property type="molecule type" value="Genomic_DNA"/>
</dbReference>
<dbReference type="GO" id="GO:0005829">
    <property type="term" value="C:cytosol"/>
    <property type="evidence" value="ECO:0007669"/>
    <property type="project" value="TreeGrafter"/>
</dbReference>
<evidence type="ECO:0000313" key="2">
    <source>
        <dbReference type="Proteomes" id="UP000242754"/>
    </source>
</evidence>
<dbReference type="GO" id="GO:0000287">
    <property type="term" value="F:magnesium ion binding"/>
    <property type="evidence" value="ECO:0007669"/>
    <property type="project" value="TreeGrafter"/>
</dbReference>
<dbReference type="Pfam" id="PF08282">
    <property type="entry name" value="Hydrolase_3"/>
    <property type="match status" value="1"/>
</dbReference>
<accession>A0A143YQ33</accession>
<dbReference type="InterPro" id="IPR036412">
    <property type="entry name" value="HAD-like_sf"/>
</dbReference>
<dbReference type="GO" id="GO:0016791">
    <property type="term" value="F:phosphatase activity"/>
    <property type="evidence" value="ECO:0007669"/>
    <property type="project" value="TreeGrafter"/>
</dbReference>
<dbReference type="PROSITE" id="PS01228">
    <property type="entry name" value="COF_1"/>
    <property type="match status" value="1"/>
</dbReference>
<dbReference type="InterPro" id="IPR000150">
    <property type="entry name" value="Cof"/>
</dbReference>
<dbReference type="Proteomes" id="UP000242754">
    <property type="component" value="Unassembled WGS sequence"/>
</dbReference>
<gene>
    <name evidence="1" type="ORF">Tpal_1923</name>
</gene>
<dbReference type="SFLD" id="SFLDS00003">
    <property type="entry name" value="Haloacid_Dehalogenase"/>
    <property type="match status" value="1"/>
</dbReference>
<dbReference type="STRING" id="140314.SAMN04488076_11155"/>
<reference evidence="1 2" key="1">
    <citation type="submission" date="2016-02" db="EMBL/GenBank/DDBJ databases">
        <authorList>
            <person name="Wen L."/>
            <person name="He K."/>
            <person name="Yang H."/>
        </authorList>
    </citation>
    <scope>NUCLEOTIDE SEQUENCE [LARGE SCALE GENOMIC DNA]</scope>
    <source>
        <strain evidence="1">Trichococcus palustris</strain>
    </source>
</reference>
<dbReference type="Gene3D" id="3.40.50.1000">
    <property type="entry name" value="HAD superfamily/HAD-like"/>
    <property type="match status" value="1"/>
</dbReference>
<proteinExistence type="predicted"/>
<sequence length="305" mass="34931">MTIKAIVCDMDGTLLNSNGEIDGKTLDKLITLQQNGIKLILASGRSYLRLLPDALKLEMDKNNGMIIDVNGTSIYNVSTEERNRLGILDTEDIKKLNDYFSLFNVEIQYSQDDTVYTYLPEKIYTLKKNIRGEMKLPQDYPWMGGMFGWLCDTRDGYPNQHMIRDINLSPEYCNKMSVVQDPHYMEFIKETLTNHPIYGDFEFVFSDERKMEITYKNITKGNALDELLQLSGIENDEIVVFGDSENDISMFHEKKFSVAMKNALPSAQQNANFVTNTNDNFGVFNMLTQLEEQGHIQSLPSSCLK</sequence>
<dbReference type="Gene3D" id="3.30.1240.10">
    <property type="match status" value="1"/>
</dbReference>
<evidence type="ECO:0000313" key="1">
    <source>
        <dbReference type="EMBL" id="CZQ95656.1"/>
    </source>
</evidence>
<dbReference type="AlphaFoldDB" id="A0A143YQ33"/>
<protein>
    <submittedName>
        <fullName evidence="1">Cof protein</fullName>
    </submittedName>
</protein>
<dbReference type="SUPFAM" id="SSF56784">
    <property type="entry name" value="HAD-like"/>
    <property type="match status" value="1"/>
</dbReference>
<organism evidence="1 2">
    <name type="scientific">Trichococcus palustris</name>
    <dbReference type="NCBI Taxonomy" id="140314"/>
    <lineage>
        <taxon>Bacteria</taxon>
        <taxon>Bacillati</taxon>
        <taxon>Bacillota</taxon>
        <taxon>Bacilli</taxon>
        <taxon>Lactobacillales</taxon>
        <taxon>Carnobacteriaceae</taxon>
        <taxon>Trichococcus</taxon>
    </lineage>
</organism>
<dbReference type="SFLD" id="SFLDG01140">
    <property type="entry name" value="C2.B:_Phosphomannomutase_and_P"/>
    <property type="match status" value="1"/>
</dbReference>
<keyword evidence="2" id="KW-1185">Reference proteome</keyword>
<name>A0A143YQ33_9LACT</name>